<proteinExistence type="predicted"/>
<dbReference type="Proteomes" id="UP000188354">
    <property type="component" value="Chromosome LG05"/>
</dbReference>
<sequence length="107" mass="12236">MGLQSRSPCTEVDTKLEAKVEQTFSNTQSQDAAWWSATQLRSYMSKILGGYSNRDPRRTFVRRLLLAGADAIPTQRYVLEVMVRCGVVCKSDKVQHEITIKRRNKQT</sequence>
<reference evidence="1 2" key="1">
    <citation type="journal article" date="2017" name="Plant Biotechnol. J.">
        <title>A comprehensive draft genome sequence for lupin (Lupinus angustifolius), an emerging health food: insights into plant-microbe interactions and legume evolution.</title>
        <authorList>
            <person name="Hane J.K."/>
            <person name="Ming Y."/>
            <person name="Kamphuis L.G."/>
            <person name="Nelson M.N."/>
            <person name="Garg G."/>
            <person name="Atkins C.A."/>
            <person name="Bayer P.E."/>
            <person name="Bravo A."/>
            <person name="Bringans S."/>
            <person name="Cannon S."/>
            <person name="Edwards D."/>
            <person name="Foley R."/>
            <person name="Gao L.L."/>
            <person name="Harrison M.J."/>
            <person name="Huang W."/>
            <person name="Hurgobin B."/>
            <person name="Li S."/>
            <person name="Liu C.W."/>
            <person name="McGrath A."/>
            <person name="Morahan G."/>
            <person name="Murray J."/>
            <person name="Weller J."/>
            <person name="Jian J."/>
            <person name="Singh K.B."/>
        </authorList>
    </citation>
    <scope>NUCLEOTIDE SEQUENCE [LARGE SCALE GENOMIC DNA]</scope>
    <source>
        <strain evidence="2">cv. Tanjil</strain>
        <tissue evidence="1">Whole plant</tissue>
    </source>
</reference>
<dbReference type="EMBL" id="CM007365">
    <property type="protein sequence ID" value="OIW12356.1"/>
    <property type="molecule type" value="Genomic_DNA"/>
</dbReference>
<evidence type="ECO:0000313" key="1">
    <source>
        <dbReference type="EMBL" id="OIW12356.1"/>
    </source>
</evidence>
<dbReference type="Gramene" id="OIW12356">
    <property type="protein sequence ID" value="OIW12356"/>
    <property type="gene ID" value="TanjilG_32472"/>
</dbReference>
<accession>A0A1J7HI93</accession>
<dbReference type="AlphaFoldDB" id="A0A1J7HI93"/>
<gene>
    <name evidence="1" type="ORF">TanjilG_32472</name>
</gene>
<evidence type="ECO:0000313" key="2">
    <source>
        <dbReference type="Proteomes" id="UP000188354"/>
    </source>
</evidence>
<protein>
    <submittedName>
        <fullName evidence="1">Uncharacterized protein</fullName>
    </submittedName>
</protein>
<keyword evidence="2" id="KW-1185">Reference proteome</keyword>
<name>A0A1J7HI93_LUPAN</name>
<organism evidence="1 2">
    <name type="scientific">Lupinus angustifolius</name>
    <name type="common">Narrow-leaved blue lupine</name>
    <dbReference type="NCBI Taxonomy" id="3871"/>
    <lineage>
        <taxon>Eukaryota</taxon>
        <taxon>Viridiplantae</taxon>
        <taxon>Streptophyta</taxon>
        <taxon>Embryophyta</taxon>
        <taxon>Tracheophyta</taxon>
        <taxon>Spermatophyta</taxon>
        <taxon>Magnoliopsida</taxon>
        <taxon>eudicotyledons</taxon>
        <taxon>Gunneridae</taxon>
        <taxon>Pentapetalae</taxon>
        <taxon>rosids</taxon>
        <taxon>fabids</taxon>
        <taxon>Fabales</taxon>
        <taxon>Fabaceae</taxon>
        <taxon>Papilionoideae</taxon>
        <taxon>50 kb inversion clade</taxon>
        <taxon>genistoids sensu lato</taxon>
        <taxon>core genistoids</taxon>
        <taxon>Genisteae</taxon>
        <taxon>Lupinus</taxon>
    </lineage>
</organism>